<proteinExistence type="predicted"/>
<feature type="non-terminal residue" evidence="2">
    <location>
        <position position="76"/>
    </location>
</feature>
<organism evidence="2">
    <name type="scientific">uncultured Acetobacteraceae bacterium</name>
    <dbReference type="NCBI Taxonomy" id="169975"/>
    <lineage>
        <taxon>Bacteria</taxon>
        <taxon>Pseudomonadati</taxon>
        <taxon>Pseudomonadota</taxon>
        <taxon>Alphaproteobacteria</taxon>
        <taxon>Acetobacterales</taxon>
        <taxon>Acetobacteraceae</taxon>
        <taxon>environmental samples</taxon>
    </lineage>
</organism>
<protein>
    <submittedName>
        <fullName evidence="2">Uncharacterized protein</fullName>
    </submittedName>
</protein>
<feature type="region of interest" description="Disordered" evidence="1">
    <location>
        <begin position="17"/>
        <end position="76"/>
    </location>
</feature>
<name>A0A6J4IRA9_9PROT</name>
<evidence type="ECO:0000256" key="1">
    <source>
        <dbReference type="SAM" id="MobiDB-lite"/>
    </source>
</evidence>
<dbReference type="AlphaFoldDB" id="A0A6J4IRA9"/>
<sequence>GHLRRVGRLRLVRPGAVGLRVRQRGRRRGSGAARRRSDGQAGRRRDPRLARRPLPATVGERVEHRLDPHGVRRDPL</sequence>
<accession>A0A6J4IRA9</accession>
<feature type="non-terminal residue" evidence="2">
    <location>
        <position position="1"/>
    </location>
</feature>
<reference evidence="2" key="1">
    <citation type="submission" date="2020-02" db="EMBL/GenBank/DDBJ databases">
        <authorList>
            <person name="Meier V. D."/>
        </authorList>
    </citation>
    <scope>NUCLEOTIDE SEQUENCE</scope>
    <source>
        <strain evidence="2">AVDCRST_MAG04</strain>
    </source>
</reference>
<feature type="compositionally biased region" description="Basic and acidic residues" evidence="1">
    <location>
        <begin position="60"/>
        <end position="76"/>
    </location>
</feature>
<evidence type="ECO:0000313" key="2">
    <source>
        <dbReference type="EMBL" id="CAA9259818.1"/>
    </source>
</evidence>
<dbReference type="EMBL" id="CADCTL010000178">
    <property type="protein sequence ID" value="CAA9259818.1"/>
    <property type="molecule type" value="Genomic_DNA"/>
</dbReference>
<feature type="compositionally biased region" description="Basic and acidic residues" evidence="1">
    <location>
        <begin position="35"/>
        <end position="49"/>
    </location>
</feature>
<gene>
    <name evidence="2" type="ORF">AVDCRST_MAG04-2508</name>
</gene>